<evidence type="ECO:0000256" key="1">
    <source>
        <dbReference type="ARBA" id="ARBA00022690"/>
    </source>
</evidence>
<evidence type="ECO:0000313" key="6">
    <source>
        <dbReference type="EMBL" id="CAL8074221.1"/>
    </source>
</evidence>
<proteinExistence type="predicted"/>
<dbReference type="InterPro" id="IPR023796">
    <property type="entry name" value="Serpin_dom"/>
</dbReference>
<evidence type="ECO:0000313" key="7">
    <source>
        <dbReference type="Proteomes" id="UP001642540"/>
    </source>
</evidence>
<dbReference type="SUPFAM" id="SSF56574">
    <property type="entry name" value="Serpins"/>
    <property type="match status" value="1"/>
</dbReference>
<protein>
    <recommendedName>
        <fullName evidence="5">Serpin domain-containing protein</fullName>
    </recommendedName>
</protein>
<dbReference type="InterPro" id="IPR042178">
    <property type="entry name" value="Serpin_sf_1"/>
</dbReference>
<evidence type="ECO:0000256" key="3">
    <source>
        <dbReference type="SAM" id="MobiDB-lite"/>
    </source>
</evidence>
<feature type="compositionally biased region" description="Low complexity" evidence="3">
    <location>
        <begin position="464"/>
        <end position="476"/>
    </location>
</feature>
<dbReference type="InterPro" id="IPR036186">
    <property type="entry name" value="Serpin_sf"/>
</dbReference>
<sequence>MESLCRKLVFFQWLFVLLLGSFVSGESSEGKEWVRRYIRSTDDTSGEREARGPERIMYLNQGVEFVFPLGVHYTLANVNEQPNFPVPTTGFESVLEFPRNKMAIMFSSMVNTLRLANFSVFSSIYTNDSNLQATPAMRILGTDVKLSEPVHAPATTLAINKDIATQTDGIISDFIPKAAYFGSAIYPFTKAIFSNTIKYENYWAWPWRDGGFDKFSDSPLVPYMEVEGLMPYYENEAFAAIAALFKGGTGSVVFLKPKGNVTILQLMLQPTALTEIFDENFPGWGVKTMRVKVPSATFTTTTRHAETLQKRGVVDTFCSAEVRENLFGVLRVASSHFLNPIVQTNHVQISKDVFRIASATAATLNSQSDYDTIPRIDPIYADAESSEADSNADGGSVEATTVAEEVAVEEEVASTGRSARSVESIVDSDEPEGSTEETVTSPPEPKSDAEATASSESEDEESILSDSIKSSESQESVVKGGKRGNVQIESYIFDEPFLWFLHATNEEPMFMGIIESFKRYKEQGSSKLISLASNKFAKEGSISVGGSGGAKLPLVDVIADTANINLWNC</sequence>
<keyword evidence="4" id="KW-0732">Signal</keyword>
<organism evidence="6 7">
    <name type="scientific">Orchesella dallaii</name>
    <dbReference type="NCBI Taxonomy" id="48710"/>
    <lineage>
        <taxon>Eukaryota</taxon>
        <taxon>Metazoa</taxon>
        <taxon>Ecdysozoa</taxon>
        <taxon>Arthropoda</taxon>
        <taxon>Hexapoda</taxon>
        <taxon>Collembola</taxon>
        <taxon>Entomobryomorpha</taxon>
        <taxon>Entomobryoidea</taxon>
        <taxon>Orchesellidae</taxon>
        <taxon>Orchesellinae</taxon>
        <taxon>Orchesella</taxon>
    </lineage>
</organism>
<keyword evidence="2" id="KW-0722">Serine protease inhibitor</keyword>
<keyword evidence="7" id="KW-1185">Reference proteome</keyword>
<accession>A0ABP1PR54</accession>
<evidence type="ECO:0000256" key="2">
    <source>
        <dbReference type="ARBA" id="ARBA00022900"/>
    </source>
</evidence>
<feature type="region of interest" description="Disordered" evidence="3">
    <location>
        <begin position="408"/>
        <end position="480"/>
    </location>
</feature>
<keyword evidence="1" id="KW-0646">Protease inhibitor</keyword>
<gene>
    <name evidence="6" type="ORF">ODALV1_LOCUS2829</name>
</gene>
<evidence type="ECO:0000259" key="5">
    <source>
        <dbReference type="Pfam" id="PF00079"/>
    </source>
</evidence>
<comment type="caution">
    <text evidence="6">The sequence shown here is derived from an EMBL/GenBank/DDBJ whole genome shotgun (WGS) entry which is preliminary data.</text>
</comment>
<dbReference type="EMBL" id="CAXLJM020000007">
    <property type="protein sequence ID" value="CAL8074221.1"/>
    <property type="molecule type" value="Genomic_DNA"/>
</dbReference>
<dbReference type="InterPro" id="IPR042185">
    <property type="entry name" value="Serpin_sf_2"/>
</dbReference>
<dbReference type="Gene3D" id="2.30.39.10">
    <property type="entry name" value="Alpha-1-antitrypsin, domain 1"/>
    <property type="match status" value="1"/>
</dbReference>
<reference evidence="6 7" key="1">
    <citation type="submission" date="2024-08" db="EMBL/GenBank/DDBJ databases">
        <authorList>
            <person name="Cucini C."/>
            <person name="Frati F."/>
        </authorList>
    </citation>
    <scope>NUCLEOTIDE SEQUENCE [LARGE SCALE GENOMIC DNA]</scope>
</reference>
<feature type="compositionally biased region" description="Acidic residues" evidence="3">
    <location>
        <begin position="426"/>
        <end position="435"/>
    </location>
</feature>
<feature type="signal peptide" evidence="4">
    <location>
        <begin position="1"/>
        <end position="25"/>
    </location>
</feature>
<dbReference type="Proteomes" id="UP001642540">
    <property type="component" value="Unassembled WGS sequence"/>
</dbReference>
<name>A0ABP1PR54_9HEXA</name>
<dbReference type="Gene3D" id="3.30.497.10">
    <property type="entry name" value="Antithrombin, subunit I, domain 2"/>
    <property type="match status" value="1"/>
</dbReference>
<feature type="chain" id="PRO_5047397225" description="Serpin domain-containing protein" evidence="4">
    <location>
        <begin position="26"/>
        <end position="569"/>
    </location>
</feature>
<evidence type="ECO:0000256" key="4">
    <source>
        <dbReference type="SAM" id="SignalP"/>
    </source>
</evidence>
<dbReference type="Pfam" id="PF00079">
    <property type="entry name" value="Serpin"/>
    <property type="match status" value="1"/>
</dbReference>
<feature type="domain" description="Serpin" evidence="5">
    <location>
        <begin position="140"/>
        <end position="361"/>
    </location>
</feature>